<comment type="caution">
    <text evidence="10">The sequence shown here is derived from an EMBL/GenBank/DDBJ whole genome shotgun (WGS) entry which is preliminary data.</text>
</comment>
<keyword evidence="4" id="KW-0297">G-protein coupled receptor</keyword>
<evidence type="ECO:0000256" key="2">
    <source>
        <dbReference type="ARBA" id="ARBA00022692"/>
    </source>
</evidence>
<dbReference type="AlphaFoldDB" id="A0AAV3YPY8"/>
<feature type="transmembrane region" description="Helical" evidence="8">
    <location>
        <begin position="217"/>
        <end position="241"/>
    </location>
</feature>
<keyword evidence="11" id="KW-1185">Reference proteome</keyword>
<evidence type="ECO:0000256" key="6">
    <source>
        <dbReference type="ARBA" id="ARBA00023170"/>
    </source>
</evidence>
<keyword evidence="6" id="KW-0675">Receptor</keyword>
<evidence type="ECO:0000313" key="11">
    <source>
        <dbReference type="Proteomes" id="UP000735302"/>
    </source>
</evidence>
<name>A0AAV3YPY8_9GAST</name>
<dbReference type="Proteomes" id="UP000735302">
    <property type="component" value="Unassembled WGS sequence"/>
</dbReference>
<dbReference type="GO" id="GO:0005886">
    <property type="term" value="C:plasma membrane"/>
    <property type="evidence" value="ECO:0007669"/>
    <property type="project" value="TreeGrafter"/>
</dbReference>
<organism evidence="10 11">
    <name type="scientific">Plakobranchus ocellatus</name>
    <dbReference type="NCBI Taxonomy" id="259542"/>
    <lineage>
        <taxon>Eukaryota</taxon>
        <taxon>Metazoa</taxon>
        <taxon>Spiralia</taxon>
        <taxon>Lophotrochozoa</taxon>
        <taxon>Mollusca</taxon>
        <taxon>Gastropoda</taxon>
        <taxon>Heterobranchia</taxon>
        <taxon>Euthyneura</taxon>
        <taxon>Panpulmonata</taxon>
        <taxon>Sacoglossa</taxon>
        <taxon>Placobranchoidea</taxon>
        <taxon>Plakobranchidae</taxon>
        <taxon>Plakobranchus</taxon>
    </lineage>
</organism>
<dbReference type="InterPro" id="IPR017452">
    <property type="entry name" value="GPCR_Rhodpsn_7TM"/>
</dbReference>
<evidence type="ECO:0000256" key="5">
    <source>
        <dbReference type="ARBA" id="ARBA00023136"/>
    </source>
</evidence>
<evidence type="ECO:0000313" key="10">
    <source>
        <dbReference type="EMBL" id="GFN84617.1"/>
    </source>
</evidence>
<dbReference type="Gene3D" id="1.20.1070.10">
    <property type="entry name" value="Rhodopsin 7-helix transmembrane proteins"/>
    <property type="match status" value="1"/>
</dbReference>
<dbReference type="PROSITE" id="PS51257">
    <property type="entry name" value="PROKAR_LIPOPROTEIN"/>
    <property type="match status" value="1"/>
</dbReference>
<keyword evidence="5 8" id="KW-0472">Membrane</keyword>
<dbReference type="PROSITE" id="PS50262">
    <property type="entry name" value="G_PROTEIN_RECEP_F1_2"/>
    <property type="match status" value="1"/>
</dbReference>
<feature type="transmembrane region" description="Helical" evidence="8">
    <location>
        <begin position="84"/>
        <end position="110"/>
    </location>
</feature>
<evidence type="ECO:0000256" key="4">
    <source>
        <dbReference type="ARBA" id="ARBA00023040"/>
    </source>
</evidence>
<evidence type="ECO:0000256" key="1">
    <source>
        <dbReference type="ARBA" id="ARBA00004141"/>
    </source>
</evidence>
<dbReference type="GO" id="GO:0004930">
    <property type="term" value="F:G protein-coupled receptor activity"/>
    <property type="evidence" value="ECO:0007669"/>
    <property type="project" value="UniProtKB-KW"/>
</dbReference>
<accession>A0AAV3YPY8</accession>
<feature type="domain" description="G-protein coupled receptors family 1 profile" evidence="9">
    <location>
        <begin position="1"/>
        <end position="279"/>
    </location>
</feature>
<dbReference type="EMBL" id="BLXT01001321">
    <property type="protein sequence ID" value="GFN84617.1"/>
    <property type="molecule type" value="Genomic_DNA"/>
</dbReference>
<dbReference type="GO" id="GO:0071880">
    <property type="term" value="P:adenylate cyclase-activating adrenergic receptor signaling pathway"/>
    <property type="evidence" value="ECO:0007669"/>
    <property type="project" value="TreeGrafter"/>
</dbReference>
<sequence length="283" mass="31776">MSKVQIGHSCKRQTSTQVGIWVTPFNMAVACVLTAWYVLLWPMFTTFSLRWVLLPDPSNSTVAIAWISDFHLRHEEVLNFYNSYVINLMTVAFQLTTVVVCSIAVSIRIVKMARKRKNMSNGAGVSASRVISSMEQKSGAAKSQLTVSTVASRASNRVVSMPRVDREESFIDQEALEEMACGQTKEVGCSEISTHPKNQMSKTKSDQKLPASNELKVIRMLLLVCLVYVIFIMPTFLLFVFQQLFKELREPRYMGGQLLATSVSMLLLAINSSANFIIYVYMS</sequence>
<protein>
    <recommendedName>
        <fullName evidence="9">G-protein coupled receptors family 1 profile domain-containing protein</fullName>
    </recommendedName>
</protein>
<proteinExistence type="predicted"/>
<keyword evidence="2 8" id="KW-0812">Transmembrane</keyword>
<dbReference type="PANTHER" id="PTHR24248">
    <property type="entry name" value="ADRENERGIC RECEPTOR-RELATED G-PROTEIN COUPLED RECEPTOR"/>
    <property type="match status" value="1"/>
</dbReference>
<feature type="transmembrane region" description="Helical" evidence="8">
    <location>
        <begin position="261"/>
        <end position="282"/>
    </location>
</feature>
<evidence type="ECO:0000259" key="9">
    <source>
        <dbReference type="PROSITE" id="PS50262"/>
    </source>
</evidence>
<evidence type="ECO:0000256" key="8">
    <source>
        <dbReference type="SAM" id="Phobius"/>
    </source>
</evidence>
<evidence type="ECO:0000256" key="3">
    <source>
        <dbReference type="ARBA" id="ARBA00022989"/>
    </source>
</evidence>
<comment type="subcellular location">
    <subcellularLocation>
        <location evidence="1">Membrane</location>
        <topology evidence="1">Multi-pass membrane protein</topology>
    </subcellularLocation>
</comment>
<gene>
    <name evidence="10" type="ORF">PoB_001112300</name>
</gene>
<reference evidence="10 11" key="1">
    <citation type="journal article" date="2021" name="Elife">
        <title>Chloroplast acquisition without the gene transfer in kleptoplastic sea slugs, Plakobranchus ocellatus.</title>
        <authorList>
            <person name="Maeda T."/>
            <person name="Takahashi S."/>
            <person name="Yoshida T."/>
            <person name="Shimamura S."/>
            <person name="Takaki Y."/>
            <person name="Nagai Y."/>
            <person name="Toyoda A."/>
            <person name="Suzuki Y."/>
            <person name="Arimoto A."/>
            <person name="Ishii H."/>
            <person name="Satoh N."/>
            <person name="Nishiyama T."/>
            <person name="Hasebe M."/>
            <person name="Maruyama T."/>
            <person name="Minagawa J."/>
            <person name="Obokata J."/>
            <person name="Shigenobu S."/>
        </authorList>
    </citation>
    <scope>NUCLEOTIDE SEQUENCE [LARGE SCALE GENOMIC DNA]</scope>
</reference>
<dbReference type="GO" id="GO:0043410">
    <property type="term" value="P:positive regulation of MAPK cascade"/>
    <property type="evidence" value="ECO:0007669"/>
    <property type="project" value="TreeGrafter"/>
</dbReference>
<keyword evidence="3 8" id="KW-1133">Transmembrane helix</keyword>
<dbReference type="PANTHER" id="PTHR24248:SF163">
    <property type="entry name" value="HISTAMINE H2 RECEPTOR-LIKE"/>
    <property type="match status" value="1"/>
</dbReference>
<feature type="transmembrane region" description="Helical" evidence="8">
    <location>
        <begin position="21"/>
        <end position="44"/>
    </location>
</feature>
<evidence type="ECO:0000256" key="7">
    <source>
        <dbReference type="ARBA" id="ARBA00023224"/>
    </source>
</evidence>
<keyword evidence="7" id="KW-0807">Transducer</keyword>
<dbReference type="SUPFAM" id="SSF81321">
    <property type="entry name" value="Family A G protein-coupled receptor-like"/>
    <property type="match status" value="1"/>
</dbReference>